<evidence type="ECO:0000256" key="1">
    <source>
        <dbReference type="ARBA" id="ARBA00001917"/>
    </source>
</evidence>
<dbReference type="GO" id="GO:0046872">
    <property type="term" value="F:metal ion binding"/>
    <property type="evidence" value="ECO:0007669"/>
    <property type="project" value="UniProtKB-KW"/>
</dbReference>
<keyword evidence="7" id="KW-0479">Metal-binding</keyword>
<reference evidence="16 17" key="1">
    <citation type="journal article" date="2014" name="BMC Genomics">
        <title>Comparison of environmental and isolate Sulfobacillus genomes reveals diverse carbon, sulfur, nitrogen, and hydrogen metabolisms.</title>
        <authorList>
            <person name="Justice N.B."/>
            <person name="Norman A."/>
            <person name="Brown C.T."/>
            <person name="Singh A."/>
            <person name="Thomas B.C."/>
            <person name="Banfield J.F."/>
        </authorList>
    </citation>
    <scope>NUCLEOTIDE SEQUENCE [LARGE SCALE GENOMIC DNA]</scope>
    <source>
        <strain evidence="16">AMDSBA4</strain>
    </source>
</reference>
<dbReference type="EMBL" id="PXYW01000020">
    <property type="protein sequence ID" value="PSR33452.1"/>
    <property type="molecule type" value="Genomic_DNA"/>
</dbReference>
<evidence type="ECO:0000313" key="17">
    <source>
        <dbReference type="Proteomes" id="UP000242972"/>
    </source>
</evidence>
<dbReference type="Pfam" id="PF01645">
    <property type="entry name" value="Glu_synthase"/>
    <property type="match status" value="1"/>
</dbReference>
<keyword evidence="8" id="KW-0315">Glutamine amidotransferase</keyword>
<keyword evidence="5" id="KW-0285">Flavoprotein</keyword>
<evidence type="ECO:0000256" key="8">
    <source>
        <dbReference type="ARBA" id="ARBA00022962"/>
    </source>
</evidence>
<dbReference type="InterPro" id="IPR017932">
    <property type="entry name" value="GATase_2_dom"/>
</dbReference>
<evidence type="ECO:0000256" key="13">
    <source>
        <dbReference type="ARBA" id="ARBA00023291"/>
    </source>
</evidence>
<evidence type="ECO:0000256" key="4">
    <source>
        <dbReference type="ARBA" id="ARBA00022605"/>
    </source>
</evidence>
<dbReference type="CDD" id="cd02808">
    <property type="entry name" value="GltS_FMN"/>
    <property type="match status" value="1"/>
</dbReference>
<dbReference type="GO" id="GO:0015930">
    <property type="term" value="F:glutamate synthase activity"/>
    <property type="evidence" value="ECO:0007669"/>
    <property type="project" value="InterPro"/>
</dbReference>
<dbReference type="SUPFAM" id="SSF56235">
    <property type="entry name" value="N-terminal nucleophile aminohydrolases (Ntn hydrolases)"/>
    <property type="match status" value="1"/>
</dbReference>
<evidence type="ECO:0000256" key="12">
    <source>
        <dbReference type="ARBA" id="ARBA00023164"/>
    </source>
</evidence>
<organism evidence="16 17">
    <name type="scientific">Sulfobacillus benefaciens</name>
    <dbReference type="NCBI Taxonomy" id="453960"/>
    <lineage>
        <taxon>Bacteria</taxon>
        <taxon>Bacillati</taxon>
        <taxon>Bacillota</taxon>
        <taxon>Clostridia</taxon>
        <taxon>Eubacteriales</taxon>
        <taxon>Clostridiales Family XVII. Incertae Sedis</taxon>
        <taxon>Sulfobacillus</taxon>
    </lineage>
</organism>
<evidence type="ECO:0000313" key="16">
    <source>
        <dbReference type="EMBL" id="PSR33452.1"/>
    </source>
</evidence>
<dbReference type="Gene3D" id="2.160.20.60">
    <property type="entry name" value="Glutamate synthase, alpha subunit, C-terminal domain"/>
    <property type="match status" value="1"/>
</dbReference>
<dbReference type="InterPro" id="IPR002932">
    <property type="entry name" value="Glu_synthdom"/>
</dbReference>
<evidence type="ECO:0000256" key="6">
    <source>
        <dbReference type="ARBA" id="ARBA00022643"/>
    </source>
</evidence>
<name>A0A2T2XG89_9FIRM</name>
<dbReference type="CDD" id="cd00504">
    <property type="entry name" value="GXGXG"/>
    <property type="match status" value="1"/>
</dbReference>
<comment type="cofactor">
    <cofactor evidence="1">
        <name>FMN</name>
        <dbReference type="ChEBI" id="CHEBI:58210"/>
    </cofactor>
</comment>
<dbReference type="GO" id="GO:0051538">
    <property type="term" value="F:3 iron, 4 sulfur cluster binding"/>
    <property type="evidence" value="ECO:0007669"/>
    <property type="project" value="UniProtKB-KW"/>
</dbReference>
<dbReference type="Gene3D" id="3.60.20.10">
    <property type="entry name" value="Glutamine Phosphoribosylpyrophosphate, subunit 1, domain 1"/>
    <property type="match status" value="1"/>
</dbReference>
<keyword evidence="12" id="KW-0314">Glutamate biosynthesis</keyword>
<evidence type="ECO:0000259" key="15">
    <source>
        <dbReference type="PROSITE" id="PS51278"/>
    </source>
</evidence>
<keyword evidence="4" id="KW-0028">Amino-acid biosynthesis</keyword>
<dbReference type="InterPro" id="IPR050711">
    <property type="entry name" value="ET-N_metabolism_enzyme"/>
</dbReference>
<keyword evidence="9" id="KW-0560">Oxidoreductase</keyword>
<dbReference type="SUPFAM" id="SSF69336">
    <property type="entry name" value="Alpha subunit of glutamate synthase, C-terminal domain"/>
    <property type="match status" value="1"/>
</dbReference>
<feature type="domain" description="Glutamine amidotransferase type-2" evidence="15">
    <location>
        <begin position="14"/>
        <end position="374"/>
    </location>
</feature>
<keyword evidence="6" id="KW-0288">FMN</keyword>
<dbReference type="Proteomes" id="UP000242972">
    <property type="component" value="Unassembled WGS sequence"/>
</dbReference>
<dbReference type="InterPro" id="IPR029055">
    <property type="entry name" value="Ntn_hydrolases_N"/>
</dbReference>
<comment type="pathway">
    <text evidence="14">Amino-acid biosynthesis.</text>
</comment>
<dbReference type="GO" id="GO:0006537">
    <property type="term" value="P:glutamate biosynthetic process"/>
    <property type="evidence" value="ECO:0007669"/>
    <property type="project" value="UniProtKB-KW"/>
</dbReference>
<gene>
    <name evidence="16" type="ORF">C7B46_09830</name>
</gene>
<evidence type="ECO:0000256" key="2">
    <source>
        <dbReference type="ARBA" id="ARBA00001927"/>
    </source>
</evidence>
<dbReference type="Gene3D" id="3.20.20.70">
    <property type="entry name" value="Aldolase class I"/>
    <property type="match status" value="2"/>
</dbReference>
<keyword evidence="13" id="KW-0003">3Fe-4S</keyword>
<dbReference type="PANTHER" id="PTHR11938:SF133">
    <property type="entry name" value="GLUTAMATE SYNTHASE (NADH)"/>
    <property type="match status" value="1"/>
</dbReference>
<dbReference type="PANTHER" id="PTHR11938">
    <property type="entry name" value="FAD NADPH DEHYDROGENASE/OXIDOREDUCTASE"/>
    <property type="match status" value="1"/>
</dbReference>
<evidence type="ECO:0000256" key="11">
    <source>
        <dbReference type="ARBA" id="ARBA00023014"/>
    </source>
</evidence>
<keyword evidence="11" id="KW-0411">Iron-sulfur</keyword>
<evidence type="ECO:0000256" key="3">
    <source>
        <dbReference type="ARBA" id="ARBA00009716"/>
    </source>
</evidence>
<comment type="caution">
    <text evidence="16">The sequence shown here is derived from an EMBL/GenBank/DDBJ whole genome shotgun (WGS) entry which is preliminary data.</text>
</comment>
<evidence type="ECO:0000256" key="5">
    <source>
        <dbReference type="ARBA" id="ARBA00022630"/>
    </source>
</evidence>
<accession>A0A2T2XG89</accession>
<dbReference type="Pfam" id="PF01493">
    <property type="entry name" value="GXGXG"/>
    <property type="match status" value="1"/>
</dbReference>
<dbReference type="InterPro" id="IPR036485">
    <property type="entry name" value="Glu_synth_asu_C_sf"/>
</dbReference>
<dbReference type="Pfam" id="PF00310">
    <property type="entry name" value="GATase_2"/>
    <property type="match status" value="1"/>
</dbReference>
<dbReference type="InterPro" id="IPR013785">
    <property type="entry name" value="Aldolase_TIM"/>
</dbReference>
<evidence type="ECO:0000256" key="9">
    <source>
        <dbReference type="ARBA" id="ARBA00023002"/>
    </source>
</evidence>
<proteinExistence type="inferred from homology"/>
<dbReference type="SUPFAM" id="SSF51395">
    <property type="entry name" value="FMN-linked oxidoreductases"/>
    <property type="match status" value="1"/>
</dbReference>
<dbReference type="InterPro" id="IPR002489">
    <property type="entry name" value="Glu_synth_asu_C"/>
</dbReference>
<dbReference type="GO" id="GO:0019676">
    <property type="term" value="P:ammonia assimilation cycle"/>
    <property type="evidence" value="ECO:0007669"/>
    <property type="project" value="TreeGrafter"/>
</dbReference>
<comment type="similarity">
    <text evidence="3">Belongs to the glutamate synthase family.</text>
</comment>
<sequence>MQPHPYFGVEHDACAIYAAVSKEFYPTSNWCLTAIDALTQMAHRAGWLQGRSDGTGLLMDLPVDIWVKRLNDAHLDPSLAQQSDRFFVLQTAVNLGDRREVLRQLNDIAAHYEFGLLLTHLELVDGGQGLDSMALWDRGPAANQHQRWFDAIQAIESRWSGILSNFSNKTMVLKVTNDPAQLKDVLLNQIGSDFRPRAVIGHNRFSTNTSSLLARVQPFLGLAHNGEINTVAMLMDQMESWGITPVSVGSDSQNVDRLISAFILRDGLEHSTAVRLAVTPSPAQMAFLPDHLQHQWSLLKSLWGPYVQGPAAIVHRFGDSIVAGVDAMGLRPLWLVETADAYIISSEPGVTEAEAWVAEPRILGPGEMIALQWGLDQPVSVIESEQLLTMAPPPAHQTFFESASQLTPTPVPAWRLVADGWRRDDQHWVQYLAENGAEPIGSLGFDGPLAALNHGITNISDYLQETVAVVTNPALDREREMEHFDLSTLIGRRPEWNRPPSVPLTVLPHPWLTSLDLDHLLSVFSDALVLPLILTIDQDEVERAEALAEEALAAVLRGSSLVVLDDTPAYAANFSVSLDPALATAAIDAVLRQNRVRRQASIIVRSGMIRHLHDAMVLLGLGANGLIPTSLWSQAHPDHPEKLITALNSGIQKVLSTMGIHELRGYGRLFSAIGLPDRVADLLGVVSFAKPDWHHWAEHRQGVFQERLAAATEQTARVMPIARATTHVYKPTLRLINGTETVPDYIQELQQLRRKHPIALRHLLVPAQSGHAALSKNAHVSLDVGTHSMPFVIGSMSFGSQGETAFRAYAEAARQLNMVAMNGEGGEIPDMIGRYYSWRGHQIASGRFGVNTNLLNGAAFLEIKIGQGAKPGEGGHLPGKKVSPQVAAARSANPGIDLISPSNNHDLYSIEDLQELIDELRAANPQAKIVVKVPVVPNIGTIAVGIVKAGADVVNLSGFDGGTGAARQHALRHVGLPADIGVPLVHAALSAAGLRDQAEIWCDGGMRSADDVITMVLLGADRVGFATMAMIALGCTVCRSCQQDTCHVGITTQIASAAEATERGLKRFFPQDQDMAVAHLVHFFTALAQGVADQLRDLGLNTIRDAVGRWDLLTQTDGYPLVDMMGFLEELNTWQAAALHVAGQSSPATVAASSANRLIGVGLSGHRTRHKDHLHPLVRPIDRVAGQGFGAFLSPGLTLIARGGAQDGVGKGATDGTIAVVKSPHIEQGIKSTRWIGGHVGKGVGYGAQGGQIIVQGAADARAGIRLSGADLIILGQGVPNPRQARSFWESAVIKGFGFEYMTRGRGLVLGDPGPWLASGMTGGVLYLKHDDDSGLSLQFLRSRLAKGAKVSLVPIVRTDHSSVLSMLDSARTMLIQEGDITGALALDPLINAPERWFVKLVPLAQQTSSEISTE</sequence>
<comment type="cofactor">
    <cofactor evidence="2">
        <name>[3Fe-4S] cluster</name>
        <dbReference type="ChEBI" id="CHEBI:21137"/>
    </cofactor>
</comment>
<evidence type="ECO:0000256" key="10">
    <source>
        <dbReference type="ARBA" id="ARBA00023004"/>
    </source>
</evidence>
<dbReference type="PROSITE" id="PS51278">
    <property type="entry name" value="GATASE_TYPE_2"/>
    <property type="match status" value="1"/>
</dbReference>
<keyword evidence="10" id="KW-0408">Iron</keyword>
<dbReference type="InterPro" id="IPR006982">
    <property type="entry name" value="Glu_synth_centr_N"/>
</dbReference>
<evidence type="ECO:0000256" key="14">
    <source>
        <dbReference type="ARBA" id="ARBA00029440"/>
    </source>
</evidence>
<dbReference type="Pfam" id="PF04898">
    <property type="entry name" value="Glu_syn_central"/>
    <property type="match status" value="1"/>
</dbReference>
<evidence type="ECO:0000256" key="7">
    <source>
        <dbReference type="ARBA" id="ARBA00022723"/>
    </source>
</evidence>
<protein>
    <submittedName>
        <fullName evidence="16">Glutamate synthase</fullName>
    </submittedName>
</protein>